<dbReference type="RefSeq" id="WP_092360739.1">
    <property type="nucleotide sequence ID" value="NZ_CABJCG010000001.1"/>
</dbReference>
<dbReference type="InterPro" id="IPR018337">
    <property type="entry name" value="Cell_wall/Cho-bd_repeat"/>
</dbReference>
<keyword evidence="1" id="KW-0677">Repeat</keyword>
<name>A0A1I0BTL4_9FIRM</name>
<dbReference type="Gene3D" id="2.10.270.10">
    <property type="entry name" value="Cholin Binding"/>
    <property type="match status" value="2"/>
</dbReference>
<dbReference type="Pfam" id="PF19127">
    <property type="entry name" value="Choline_bind_3"/>
    <property type="match status" value="1"/>
</dbReference>
<organism evidence="3 4">
    <name type="scientific">Enterocloster lavalensis</name>
    <dbReference type="NCBI Taxonomy" id="460384"/>
    <lineage>
        <taxon>Bacteria</taxon>
        <taxon>Bacillati</taxon>
        <taxon>Bacillota</taxon>
        <taxon>Clostridia</taxon>
        <taxon>Lachnospirales</taxon>
        <taxon>Lachnospiraceae</taxon>
        <taxon>Enterocloster</taxon>
    </lineage>
</organism>
<proteinExistence type="predicted"/>
<keyword evidence="2" id="KW-0732">Signal</keyword>
<dbReference type="GeneID" id="93277079"/>
<keyword evidence="4" id="KW-1185">Reference proteome</keyword>
<evidence type="ECO:0000313" key="3">
    <source>
        <dbReference type="EMBL" id="SET10102.1"/>
    </source>
</evidence>
<feature type="signal peptide" evidence="2">
    <location>
        <begin position="1"/>
        <end position="19"/>
    </location>
</feature>
<evidence type="ECO:0000256" key="1">
    <source>
        <dbReference type="ARBA" id="ARBA00022737"/>
    </source>
</evidence>
<dbReference type="AlphaFoldDB" id="A0A1I0BTL4"/>
<dbReference type="EMBL" id="FOIM01000002">
    <property type="protein sequence ID" value="SET10102.1"/>
    <property type="molecule type" value="Genomic_DNA"/>
</dbReference>
<dbReference type="STRING" id="460384.SAMN05216313_102116"/>
<dbReference type="Proteomes" id="UP000198508">
    <property type="component" value="Unassembled WGS sequence"/>
</dbReference>
<sequence length="277" mass="31739">MRKSVGIALLSLMISAAGAATVYAAGWQQGAGGWWYEYEDGSYAKSGIRQIGDQQYAFDQNGYMLQGWQYIGFKWYYFEPEGGAMAMGWKQVGDKWYYLDPNDNGAMYTYWLDIGKDRYYLDENGVLQTGLFYLSDSTSGSKYAYQADANGVLIRNKTVELGDRTVRYDSNGIMMYKSEATKLKAKIDGSDPWQYVLSEKELKEESTDNTISEAVDDLKSDLSDEYREKIRGLSRGTTKDRKVASWESKVRKKLGDYLVDSWEIEEFIYDVEHGTYY</sequence>
<dbReference type="SUPFAM" id="SSF69360">
    <property type="entry name" value="Cell wall binding repeat"/>
    <property type="match status" value="1"/>
</dbReference>
<protein>
    <submittedName>
        <fullName evidence="3">Putative cell wall binding repeat-containing protein</fullName>
    </submittedName>
</protein>
<reference evidence="4" key="1">
    <citation type="submission" date="2016-10" db="EMBL/GenBank/DDBJ databases">
        <authorList>
            <person name="Varghese N."/>
            <person name="Submissions S."/>
        </authorList>
    </citation>
    <scope>NUCLEOTIDE SEQUENCE [LARGE SCALE GENOMIC DNA]</scope>
    <source>
        <strain evidence="4">NLAE-zl-G277</strain>
    </source>
</reference>
<feature type="chain" id="PRO_5044372471" evidence="2">
    <location>
        <begin position="20"/>
        <end position="277"/>
    </location>
</feature>
<accession>A0A1I0BTL4</accession>
<gene>
    <name evidence="3" type="ORF">SAMN05216313_102116</name>
</gene>
<evidence type="ECO:0000256" key="2">
    <source>
        <dbReference type="SAM" id="SignalP"/>
    </source>
</evidence>
<dbReference type="Pfam" id="PF01473">
    <property type="entry name" value="Choline_bind_1"/>
    <property type="match status" value="2"/>
</dbReference>
<evidence type="ECO:0000313" key="4">
    <source>
        <dbReference type="Proteomes" id="UP000198508"/>
    </source>
</evidence>